<sequence length="1556" mass="175194">MNEDLYAAKNCAEASTELFWEPIILTQITDASQMAFDSSDDNISLTSTVISIHSENEFFEVERILAENIDSNTKTFLIQWEGYPISRATWEPRKQIQHLRPVMVEWRERQAAEVNGDLKPFDTAAWEAARRDSENEKQKRKYRRISKRKRHTRDLRSDLGRDMRSRSTSIKKKESKGSSSDEAIDNFRIKTDPGEKLIQDKESDILSGPRNPLNRRAPRVKRWISSSDDEAASLPVPSTPSCPRIAENVRKPIDQPKNNLDTISPSLLLPDSPKRKKIFPPRKRLSSSSSDEPLSQVLRRSKFPQAKNLAYGATLNNTSKPHQKVSDPSVDSKFSKVSSLAKKSLGSKEVESVNASNNSSTAQPEGSNENNFKSQAVSLPQKTHYSSPRKSPIKNNENIDHKDEKSVGNPGNLSCNAEAKIGLNERSNLQLETGQQITLPKISSRDTIQKNTLVNLPESNEFLHKPVTDGSKTKVKNTSSNAPNNTVKPFQGQHQDSQTRKSSSTAFNPRHEKNSRSKQKSIKQTLTVTPCLNQKVPKDTPHSEIIIENPKNSSSTEPGTLAVATKIPQSPQISHLKSKSPVTAKDIINKEVLDPITRLQTLGTAVDTTCPKAQDSQYFVTDQNHATTSNDADNQNNKVLQAQNASHINNQSKKLHEDSGKPKRQQDSQEASHRPPWDPNNPFKSICYFWNRDKVCARISTCRFSHSIDPHLPIAPCPKAQKRIRKESNKAASKLRLTKNCSQPSTFKSENDILSNDTFRSKEKAEDGINSRFNTNVLADKEALTQSEDKLHQDSPDVIQKNKNSSSECKDSHEASQNLLRRTVRFKDPNDDQIFTNTDSFDLEKVTKISDDDKAIPQILKDKGIPHLEFENLHSMAINDNPSIENATNLKSGSPDIAKSNQIFFPSPNRDKGVKYIVLGADDITVTFDFGEYCAISPHTWKEAFGTIDRLYFKQSCIAQDFQSQSELNKLPVLWQDGIKAVDPNDIETKKIIQDIYDELVLGCAGLIARFGEYFVLVYPAKRGEWGFLDESQHSNFDFRLCYSIFAFNGYEVPQSSRPIGTGAIPYAQHLFFMAQNLLIKDLFLYPIENCSPSTHSIYLLFPPSASQLADTMKTCLLSHNPATKIYGSMTQGSWDMFCQSQLSKKEDGLCMNKDSAIVLAHESIVTGLCRVPNLFAMLSNTDALFWQISESISAYPPYPSHYPIRDVGLGNINSTRLFPSGCAVFLTPSFLIAEPKAALNFIRWYSHEKDLDVSTPWKLAGAYGLSDYVLEIASSKASEASRYEERHLNDPRKKSNMEERCLDYETCDARWSLYSEIIKLSTSAPDYSNFEDELEDSLVQAPFSIHPDNEHDLIRWFAAWCSINADVLRKFIIIGTNKSNAFKARYIKKIQSKLTEGKVTPDSHMPERHRESTFASDKTYSQTSSPRVWLKPPTQAQIFQPQRTGTSEGFGEKMPGNSDTVIIREITRPTQAQEKERSCAGNELLASLSTDPGANSGSFTQIKEENLASQESKDYTNEKRFESTIEWYKRVQTRGRSWEHLAVLDHTEALKLLCG</sequence>
<dbReference type="Gene3D" id="2.40.50.40">
    <property type="match status" value="1"/>
</dbReference>
<dbReference type="STRING" id="546991.N1JFU3"/>
<feature type="region of interest" description="Disordered" evidence="3">
    <location>
        <begin position="459"/>
        <end position="558"/>
    </location>
</feature>
<evidence type="ECO:0000256" key="1">
    <source>
        <dbReference type="ARBA" id="ARBA00011353"/>
    </source>
</evidence>
<dbReference type="InterPro" id="IPR016197">
    <property type="entry name" value="Chromo-like_dom_sf"/>
</dbReference>
<dbReference type="SMART" id="SM00298">
    <property type="entry name" value="CHROMO"/>
    <property type="match status" value="1"/>
</dbReference>
<evidence type="ECO:0000313" key="7">
    <source>
        <dbReference type="Proteomes" id="UP000015441"/>
    </source>
</evidence>
<dbReference type="InParanoid" id="N1JFU3"/>
<feature type="zinc finger region" description="C3H1-type" evidence="2">
    <location>
        <begin position="681"/>
        <end position="709"/>
    </location>
</feature>
<accession>N1JFU3</accession>
<organism evidence="6 7">
    <name type="scientific">Blumeria graminis f. sp. hordei (strain DH14)</name>
    <name type="common">Barley powdery mildew</name>
    <name type="synonym">Oidium monilioides f. sp. hordei</name>
    <dbReference type="NCBI Taxonomy" id="546991"/>
    <lineage>
        <taxon>Eukaryota</taxon>
        <taxon>Fungi</taxon>
        <taxon>Dikarya</taxon>
        <taxon>Ascomycota</taxon>
        <taxon>Pezizomycotina</taxon>
        <taxon>Leotiomycetes</taxon>
        <taxon>Erysiphales</taxon>
        <taxon>Erysiphaceae</taxon>
        <taxon>Blumeria</taxon>
        <taxon>Blumeria hordei</taxon>
    </lineage>
</organism>
<evidence type="ECO:0000313" key="6">
    <source>
        <dbReference type="EMBL" id="CCU80713.1"/>
    </source>
</evidence>
<keyword evidence="2" id="KW-0862">Zinc</keyword>
<gene>
    <name evidence="6" type="ORF">BGHDH14_bgh02458</name>
</gene>
<feature type="domain" description="C3H1-type" evidence="5">
    <location>
        <begin position="681"/>
        <end position="709"/>
    </location>
</feature>
<comment type="subunit">
    <text evidence="1">Component of the NuA4 histone acetyltransferase complex.</text>
</comment>
<dbReference type="OrthoDB" id="436852at2759"/>
<dbReference type="InterPro" id="IPR000953">
    <property type="entry name" value="Chromo/chromo_shadow_dom"/>
</dbReference>
<feature type="compositionally biased region" description="Basic residues" evidence="3">
    <location>
        <begin position="138"/>
        <end position="153"/>
    </location>
</feature>
<dbReference type="InterPro" id="IPR000571">
    <property type="entry name" value="Znf_CCCH"/>
</dbReference>
<dbReference type="Pfam" id="PF00385">
    <property type="entry name" value="Chromo"/>
    <property type="match status" value="1"/>
</dbReference>
<evidence type="ECO:0000259" key="4">
    <source>
        <dbReference type="PROSITE" id="PS50013"/>
    </source>
</evidence>
<feature type="compositionally biased region" description="Polar residues" evidence="3">
    <location>
        <begin position="256"/>
        <end position="265"/>
    </location>
</feature>
<dbReference type="GO" id="GO:0008270">
    <property type="term" value="F:zinc ion binding"/>
    <property type="evidence" value="ECO:0007669"/>
    <property type="project" value="UniProtKB-KW"/>
</dbReference>
<dbReference type="PROSITE" id="PS50013">
    <property type="entry name" value="CHROMO_2"/>
    <property type="match status" value="1"/>
</dbReference>
<evidence type="ECO:0000256" key="3">
    <source>
        <dbReference type="SAM" id="MobiDB-lite"/>
    </source>
</evidence>
<feature type="compositionally biased region" description="Basic and acidic residues" evidence="3">
    <location>
        <begin position="185"/>
        <end position="204"/>
    </location>
</feature>
<protein>
    <submittedName>
        <fullName evidence="6">Chromo domain-containing protein</fullName>
    </submittedName>
</protein>
<dbReference type="InterPro" id="IPR023780">
    <property type="entry name" value="Chromo_domain"/>
</dbReference>
<keyword evidence="2" id="KW-0479">Metal-binding</keyword>
<feature type="region of interest" description="Disordered" evidence="3">
    <location>
        <begin position="1489"/>
        <end position="1516"/>
    </location>
</feature>
<dbReference type="CDD" id="cd18966">
    <property type="entry name" value="chromodomain"/>
    <property type="match status" value="1"/>
</dbReference>
<feature type="region of interest" description="Disordered" evidence="3">
    <location>
        <begin position="1397"/>
        <end position="1419"/>
    </location>
</feature>
<feature type="compositionally biased region" description="Polar residues" evidence="3">
    <location>
        <begin position="361"/>
        <end position="396"/>
    </location>
</feature>
<dbReference type="PROSITE" id="PS50103">
    <property type="entry name" value="ZF_C3H1"/>
    <property type="match status" value="1"/>
</dbReference>
<name>N1JFU3_BLUG1</name>
<evidence type="ECO:0000256" key="2">
    <source>
        <dbReference type="PROSITE-ProRule" id="PRU00723"/>
    </source>
</evidence>
<feature type="region of interest" description="Disordered" evidence="3">
    <location>
        <begin position="787"/>
        <end position="815"/>
    </location>
</feature>
<feature type="compositionally biased region" description="Basic and acidic residues" evidence="3">
    <location>
        <begin position="654"/>
        <end position="676"/>
    </location>
</feature>
<feature type="compositionally biased region" description="Polar residues" evidence="3">
    <location>
        <begin position="1489"/>
        <end position="1502"/>
    </location>
</feature>
<comment type="caution">
    <text evidence="6">The sequence shown here is derived from an EMBL/GenBank/DDBJ whole genome shotgun (WGS) entry which is preliminary data.</text>
</comment>
<feature type="compositionally biased region" description="Basic and acidic residues" evidence="3">
    <location>
        <begin position="397"/>
        <end position="406"/>
    </location>
</feature>
<feature type="compositionally biased region" description="Basic and acidic residues" evidence="3">
    <location>
        <begin position="128"/>
        <end position="137"/>
    </location>
</feature>
<feature type="compositionally biased region" description="Basic and acidic residues" evidence="3">
    <location>
        <begin position="1503"/>
        <end position="1516"/>
    </location>
</feature>
<feature type="domain" description="Chromo" evidence="4">
    <location>
        <begin position="59"/>
        <end position="118"/>
    </location>
</feature>
<feature type="compositionally biased region" description="Polar residues" evidence="3">
    <location>
        <begin position="522"/>
        <end position="532"/>
    </location>
</feature>
<evidence type="ECO:0000259" key="5">
    <source>
        <dbReference type="PROSITE" id="PS50103"/>
    </source>
</evidence>
<reference evidence="6 7" key="1">
    <citation type="journal article" date="2010" name="Science">
        <title>Genome expansion and gene loss in powdery mildew fungi reveal tradeoffs in extreme parasitism.</title>
        <authorList>
            <person name="Spanu P.D."/>
            <person name="Abbott J.C."/>
            <person name="Amselem J."/>
            <person name="Burgis T.A."/>
            <person name="Soanes D.M."/>
            <person name="Stueber K."/>
            <person name="Ver Loren van Themaat E."/>
            <person name="Brown J.K.M."/>
            <person name="Butcher S.A."/>
            <person name="Gurr S.J."/>
            <person name="Lebrun M.-H."/>
            <person name="Ridout C.J."/>
            <person name="Schulze-Lefert P."/>
            <person name="Talbot N.J."/>
            <person name="Ahmadinejad N."/>
            <person name="Ametz C."/>
            <person name="Barton G.R."/>
            <person name="Benjdia M."/>
            <person name="Bidzinski P."/>
            <person name="Bindschedler L.V."/>
            <person name="Both M."/>
            <person name="Brewer M.T."/>
            <person name="Cadle-Davidson L."/>
            <person name="Cadle-Davidson M.M."/>
            <person name="Collemare J."/>
            <person name="Cramer R."/>
            <person name="Frenkel O."/>
            <person name="Godfrey D."/>
            <person name="Harriman J."/>
            <person name="Hoede C."/>
            <person name="King B.C."/>
            <person name="Klages S."/>
            <person name="Kleemann J."/>
            <person name="Knoll D."/>
            <person name="Koti P.S."/>
            <person name="Kreplak J."/>
            <person name="Lopez-Ruiz F.J."/>
            <person name="Lu X."/>
            <person name="Maekawa T."/>
            <person name="Mahanil S."/>
            <person name="Micali C."/>
            <person name="Milgroom M.G."/>
            <person name="Montana G."/>
            <person name="Noir S."/>
            <person name="O'Connell R.J."/>
            <person name="Oberhaensli S."/>
            <person name="Parlange F."/>
            <person name="Pedersen C."/>
            <person name="Quesneville H."/>
            <person name="Reinhardt R."/>
            <person name="Rott M."/>
            <person name="Sacristan S."/>
            <person name="Schmidt S.M."/>
            <person name="Schoen M."/>
            <person name="Skamnioti P."/>
            <person name="Sommer H."/>
            <person name="Stephens A."/>
            <person name="Takahara H."/>
            <person name="Thordal-Christensen H."/>
            <person name="Vigouroux M."/>
            <person name="Wessling R."/>
            <person name="Wicker T."/>
            <person name="Panstruga R."/>
        </authorList>
    </citation>
    <scope>NUCLEOTIDE SEQUENCE [LARGE SCALE GENOMIC DNA]</scope>
    <source>
        <strain evidence="6">DH14</strain>
    </source>
</reference>
<dbReference type="EMBL" id="CAUH01004765">
    <property type="protein sequence ID" value="CCU80713.1"/>
    <property type="molecule type" value="Genomic_DNA"/>
</dbReference>
<feature type="region of interest" description="Disordered" evidence="3">
    <location>
        <begin position="128"/>
        <end position="413"/>
    </location>
</feature>
<dbReference type="GO" id="GO:0006338">
    <property type="term" value="P:chromatin remodeling"/>
    <property type="evidence" value="ECO:0007669"/>
    <property type="project" value="UniProtKB-ARBA"/>
</dbReference>
<feature type="region of interest" description="Disordered" evidence="3">
    <location>
        <begin position="650"/>
        <end position="678"/>
    </location>
</feature>
<dbReference type="eggNOG" id="ENOG502STGS">
    <property type="taxonomic scope" value="Eukaryota"/>
</dbReference>
<dbReference type="HOGENOM" id="CLU_248714_0_0_1"/>
<keyword evidence="2" id="KW-0863">Zinc-finger</keyword>
<dbReference type="SUPFAM" id="SSF54160">
    <property type="entry name" value="Chromo domain-like"/>
    <property type="match status" value="1"/>
</dbReference>
<keyword evidence="7" id="KW-1185">Reference proteome</keyword>
<feature type="compositionally biased region" description="Basic and acidic residues" evidence="3">
    <location>
        <begin position="1397"/>
        <end position="1413"/>
    </location>
</feature>
<feature type="compositionally biased region" description="Polar residues" evidence="3">
    <location>
        <begin position="476"/>
        <end position="507"/>
    </location>
</feature>
<feature type="compositionally biased region" description="Basic and acidic residues" evidence="3">
    <location>
        <begin position="154"/>
        <end position="176"/>
    </location>
</feature>
<feature type="compositionally biased region" description="Basic residues" evidence="3">
    <location>
        <begin position="274"/>
        <end position="285"/>
    </location>
</feature>
<proteinExistence type="predicted"/>
<dbReference type="Proteomes" id="UP000015441">
    <property type="component" value="Unassembled WGS sequence"/>
</dbReference>